<dbReference type="EMBL" id="CP042582">
    <property type="protein sequence ID" value="QEX20871.1"/>
    <property type="molecule type" value="Genomic_DNA"/>
</dbReference>
<feature type="chain" id="PRO_5023817336" description="Lipoprotein" evidence="1">
    <location>
        <begin position="30"/>
        <end position="192"/>
    </location>
</feature>
<organism evidence="2 3">
    <name type="scientific">Hypericibacter adhaerens</name>
    <dbReference type="NCBI Taxonomy" id="2602016"/>
    <lineage>
        <taxon>Bacteria</taxon>
        <taxon>Pseudomonadati</taxon>
        <taxon>Pseudomonadota</taxon>
        <taxon>Alphaproteobacteria</taxon>
        <taxon>Rhodospirillales</taxon>
        <taxon>Dongiaceae</taxon>
        <taxon>Hypericibacter</taxon>
    </lineage>
</organism>
<keyword evidence="3" id="KW-1185">Reference proteome</keyword>
<evidence type="ECO:0008006" key="4">
    <source>
        <dbReference type="Google" id="ProtNLM"/>
    </source>
</evidence>
<evidence type="ECO:0000313" key="3">
    <source>
        <dbReference type="Proteomes" id="UP000325797"/>
    </source>
</evidence>
<feature type="signal peptide" evidence="1">
    <location>
        <begin position="1"/>
        <end position="29"/>
    </location>
</feature>
<reference evidence="2 3" key="1">
    <citation type="submission" date="2019-08" db="EMBL/GenBank/DDBJ databases">
        <title>Hyperibacter terrae gen. nov., sp. nov. and Hyperibacter viscosus sp. nov., two new members in the family Rhodospirillaceae isolated from the rhizosphere of Hypericum perforatum.</title>
        <authorList>
            <person name="Noviana Z."/>
        </authorList>
    </citation>
    <scope>NUCLEOTIDE SEQUENCE [LARGE SCALE GENOMIC DNA]</scope>
    <source>
        <strain evidence="2 3">R5959</strain>
    </source>
</reference>
<gene>
    <name evidence="2" type="ORF">FRZ61_07910</name>
</gene>
<sequence length="192" mass="20415">MLSRRTAAALAVTGILSAGLMSCGSTDNAGPPPPCPRIVTISDASHLTRFQGPGRDVKDVQFEAQVGQVSSACVYVVEPDTNKTRIETTMQVQTIASRGPAMTGDNAQFQYFIAISRIGAGPLTRRAFDVEIPLEGNNTRAQSVDELTQMIPLQSGESGDNYVIYVGLVLTPDELKFNRADSSNTIVAPASP</sequence>
<protein>
    <recommendedName>
        <fullName evidence="4">Lipoprotein</fullName>
    </recommendedName>
</protein>
<keyword evidence="1" id="KW-0732">Signal</keyword>
<evidence type="ECO:0000256" key="1">
    <source>
        <dbReference type="SAM" id="SignalP"/>
    </source>
</evidence>
<proteinExistence type="predicted"/>
<dbReference type="AlphaFoldDB" id="A0A5J6MU94"/>
<dbReference type="KEGG" id="hadh:FRZ61_07910"/>
<evidence type="ECO:0000313" key="2">
    <source>
        <dbReference type="EMBL" id="QEX20871.1"/>
    </source>
</evidence>
<name>A0A5J6MU94_9PROT</name>
<dbReference type="PROSITE" id="PS51257">
    <property type="entry name" value="PROKAR_LIPOPROTEIN"/>
    <property type="match status" value="1"/>
</dbReference>
<dbReference type="Proteomes" id="UP000325797">
    <property type="component" value="Chromosome"/>
</dbReference>
<accession>A0A5J6MU94</accession>